<accession>A0ABX6K3U6</accession>
<name>A0ABX6K3U6_SALCS</name>
<evidence type="ECO:0000256" key="1">
    <source>
        <dbReference type="SAM" id="SignalP"/>
    </source>
</evidence>
<dbReference type="RefSeq" id="WP_167314451.1">
    <property type="nucleotide sequence ID" value="NZ_CP050266.1"/>
</dbReference>
<organism evidence="2 3">
    <name type="scientific">Salinivibrio costicola</name>
    <name type="common">Vibrio costicola</name>
    <dbReference type="NCBI Taxonomy" id="51367"/>
    <lineage>
        <taxon>Bacteria</taxon>
        <taxon>Pseudomonadati</taxon>
        <taxon>Pseudomonadota</taxon>
        <taxon>Gammaproteobacteria</taxon>
        <taxon>Vibrionales</taxon>
        <taxon>Vibrionaceae</taxon>
        <taxon>Salinivibrio</taxon>
    </lineage>
</organism>
<gene>
    <name evidence="2" type="ORF">HBA18_07435</name>
</gene>
<dbReference type="Proteomes" id="UP000501408">
    <property type="component" value="Chromosome 1"/>
</dbReference>
<sequence>MLTKSVSLVVVTLVAMLISLSALAQQEANRTITLHMGEIPGLINFDGSGAFVDFARYLDAQDPSTDITISIYPIFRAINNISRGQADIALPAIRPLKEDISDLPFAFSTVSFGVVPHVLYTHKSKPLNATLLKANPDGYIIESIPHDFDFEVVRSHSIRQSLKRLHNGRIDAFIWAQTEADQVLRELGYTNIKRELFADMEDVFMIPKGEAGEEIDAYLTQLLTPLIESGELEQQHRKIHAPYDDWQP</sequence>
<feature type="signal peptide" evidence="1">
    <location>
        <begin position="1"/>
        <end position="24"/>
    </location>
</feature>
<keyword evidence="3" id="KW-1185">Reference proteome</keyword>
<reference evidence="2 3" key="1">
    <citation type="submission" date="2020-03" db="EMBL/GenBank/DDBJ databases">
        <title>Genome mining reveals the biosynthetic pathways of PHA and ectoines of the halophilic strain Salinivibrio costicola M318 isolated from fermented shrimp paste.</title>
        <authorList>
            <person name="Doan T.V."/>
            <person name="Tran L.T."/>
            <person name="Trieu T.A."/>
            <person name="Nguyen Q.V."/>
            <person name="Quach T.N."/>
            <person name="Phi T.Q."/>
            <person name="Kumar S."/>
        </authorList>
    </citation>
    <scope>NUCLEOTIDE SEQUENCE [LARGE SCALE GENOMIC DNA]</scope>
    <source>
        <strain evidence="2 3">M318</strain>
    </source>
</reference>
<feature type="chain" id="PRO_5045972903" evidence="1">
    <location>
        <begin position="25"/>
        <end position="248"/>
    </location>
</feature>
<dbReference type="SUPFAM" id="SSF53850">
    <property type="entry name" value="Periplasmic binding protein-like II"/>
    <property type="match status" value="1"/>
</dbReference>
<dbReference type="EMBL" id="CP050266">
    <property type="protein sequence ID" value="QIR06222.1"/>
    <property type="molecule type" value="Genomic_DNA"/>
</dbReference>
<protein>
    <submittedName>
        <fullName evidence="2">ABC transporter substrate-binding protein</fullName>
    </submittedName>
</protein>
<proteinExistence type="predicted"/>
<keyword evidence="1" id="KW-0732">Signal</keyword>
<evidence type="ECO:0000313" key="3">
    <source>
        <dbReference type="Proteomes" id="UP000501408"/>
    </source>
</evidence>
<evidence type="ECO:0000313" key="2">
    <source>
        <dbReference type="EMBL" id="QIR06222.1"/>
    </source>
</evidence>